<evidence type="ECO:0000256" key="3">
    <source>
        <dbReference type="ARBA" id="ARBA00023015"/>
    </source>
</evidence>
<dbReference type="PROSITE" id="PS00463">
    <property type="entry name" value="ZN2_CY6_FUNGAL_1"/>
    <property type="match status" value="1"/>
</dbReference>
<dbReference type="Proteomes" id="UP001358417">
    <property type="component" value="Unassembled WGS sequence"/>
</dbReference>
<dbReference type="Pfam" id="PF11951">
    <property type="entry name" value="Fungal_trans_2"/>
    <property type="match status" value="1"/>
</dbReference>
<dbReference type="GO" id="GO:0003677">
    <property type="term" value="F:DNA binding"/>
    <property type="evidence" value="ECO:0007669"/>
    <property type="project" value="UniProtKB-KW"/>
</dbReference>
<name>A0AAV9N3B4_9EURO</name>
<dbReference type="InterPro" id="IPR036864">
    <property type="entry name" value="Zn2-C6_fun-type_DNA-bd_sf"/>
</dbReference>
<gene>
    <name evidence="8" type="ORF">LTR84_007080</name>
</gene>
<organism evidence="8 9">
    <name type="scientific">Exophiala bonariae</name>
    <dbReference type="NCBI Taxonomy" id="1690606"/>
    <lineage>
        <taxon>Eukaryota</taxon>
        <taxon>Fungi</taxon>
        <taxon>Dikarya</taxon>
        <taxon>Ascomycota</taxon>
        <taxon>Pezizomycotina</taxon>
        <taxon>Eurotiomycetes</taxon>
        <taxon>Chaetothyriomycetidae</taxon>
        <taxon>Chaetothyriales</taxon>
        <taxon>Herpotrichiellaceae</taxon>
        <taxon>Exophiala</taxon>
    </lineage>
</organism>
<evidence type="ECO:0000256" key="1">
    <source>
        <dbReference type="ARBA" id="ARBA00022723"/>
    </source>
</evidence>
<dbReference type="GeneID" id="89975248"/>
<dbReference type="GO" id="GO:0008270">
    <property type="term" value="F:zinc ion binding"/>
    <property type="evidence" value="ECO:0007669"/>
    <property type="project" value="InterPro"/>
</dbReference>
<accession>A0AAV9N3B4</accession>
<dbReference type="EMBL" id="JAVRRD010000027">
    <property type="protein sequence ID" value="KAK5047137.1"/>
    <property type="molecule type" value="Genomic_DNA"/>
</dbReference>
<dbReference type="RefSeq" id="XP_064702704.1">
    <property type="nucleotide sequence ID" value="XM_064850635.1"/>
</dbReference>
<dbReference type="InterPro" id="IPR001138">
    <property type="entry name" value="Zn2Cys6_DnaBD"/>
</dbReference>
<dbReference type="SUPFAM" id="SSF57701">
    <property type="entry name" value="Zn2/Cys6 DNA-binding domain"/>
    <property type="match status" value="1"/>
</dbReference>
<comment type="caution">
    <text evidence="8">The sequence shown here is derived from an EMBL/GenBank/DDBJ whole genome shotgun (WGS) entry which is preliminary data.</text>
</comment>
<sequence length="529" mass="60293">MPSIPIHPKKGRLGSRKSNNGCITCRIRRVKCDEQRPSCQRCVSTGRRCDGYQTTPIRSPSSSATISNQISTIQTFCSVDAREIQAFEYFIYEVVPGFSRSVDKEFWHRTLPQLSHAEPSLWQAMIAMSCLIQYPQYSAAPTLPASPKNPVSNENHRRALTWYGQSLASLRDSLKPGPKPSSIAILLCIIYACIECLQDHVTEAIALYRNAVAMIGLAPPTDPEQRGKLGFETQLDSKIRAMLRHETMSHGLPVPRPNTLLDSSSGSFKNLVDAHEEQYVLITEAQTFIQQVVRTKEMHGKIWAVPAEMIIQQERHQTQMIRWQNAFNDTACSTSLMTTPDEVELRSVLHIAYMVYFIWLSACLSNHETAFDAYVPYFASILQHSERVILSKESKGRAAFVLETRVIPSLYFVAIKCRDPRIRRRAVSLLRRGPKVENTWKAEPMAHVAERSIDAEETGLLHGDPVANANPWPRDKLPPECNRLYRQEVVDLRRKTKDEPDHHLVLFGWREDETHEWSRMTKTIKYLPA</sequence>
<keyword evidence="3" id="KW-0805">Transcription regulation</keyword>
<evidence type="ECO:0000256" key="5">
    <source>
        <dbReference type="ARBA" id="ARBA00023163"/>
    </source>
</evidence>
<keyword evidence="6" id="KW-0539">Nucleus</keyword>
<dbReference type="AlphaFoldDB" id="A0AAV9N3B4"/>
<evidence type="ECO:0000259" key="7">
    <source>
        <dbReference type="PROSITE" id="PS50048"/>
    </source>
</evidence>
<dbReference type="PANTHER" id="PTHR36206:SF14">
    <property type="entry name" value="ZN(2)-C6 FUNGAL-TYPE DOMAIN-CONTAINING PROTEIN-RELATED"/>
    <property type="match status" value="1"/>
</dbReference>
<evidence type="ECO:0000256" key="4">
    <source>
        <dbReference type="ARBA" id="ARBA00023125"/>
    </source>
</evidence>
<dbReference type="Gene3D" id="4.10.240.10">
    <property type="entry name" value="Zn(2)-C6 fungal-type DNA-binding domain"/>
    <property type="match status" value="1"/>
</dbReference>
<protein>
    <recommendedName>
        <fullName evidence="7">Zn(2)-C6 fungal-type domain-containing protein</fullName>
    </recommendedName>
</protein>
<evidence type="ECO:0000313" key="9">
    <source>
        <dbReference type="Proteomes" id="UP001358417"/>
    </source>
</evidence>
<keyword evidence="5" id="KW-0804">Transcription</keyword>
<dbReference type="CDD" id="cd00067">
    <property type="entry name" value="GAL4"/>
    <property type="match status" value="1"/>
</dbReference>
<dbReference type="PROSITE" id="PS50048">
    <property type="entry name" value="ZN2_CY6_FUNGAL_2"/>
    <property type="match status" value="1"/>
</dbReference>
<evidence type="ECO:0000313" key="8">
    <source>
        <dbReference type="EMBL" id="KAK5047137.1"/>
    </source>
</evidence>
<keyword evidence="2" id="KW-0862">Zinc</keyword>
<proteinExistence type="predicted"/>
<dbReference type="InterPro" id="IPR021858">
    <property type="entry name" value="Fun_TF"/>
</dbReference>
<keyword evidence="1" id="KW-0479">Metal-binding</keyword>
<dbReference type="InterPro" id="IPR052360">
    <property type="entry name" value="Transcr_Regulatory_Proteins"/>
</dbReference>
<evidence type="ECO:0000256" key="2">
    <source>
        <dbReference type="ARBA" id="ARBA00022833"/>
    </source>
</evidence>
<dbReference type="PANTHER" id="PTHR36206">
    <property type="entry name" value="ASPERCRYPTIN BIOSYNTHESIS CLUSTER-SPECIFIC TRANSCRIPTION REGULATOR ATNN-RELATED"/>
    <property type="match status" value="1"/>
</dbReference>
<feature type="domain" description="Zn(2)-C6 fungal-type" evidence="7">
    <location>
        <begin position="21"/>
        <end position="49"/>
    </location>
</feature>
<dbReference type="GO" id="GO:0000981">
    <property type="term" value="F:DNA-binding transcription factor activity, RNA polymerase II-specific"/>
    <property type="evidence" value="ECO:0007669"/>
    <property type="project" value="InterPro"/>
</dbReference>
<evidence type="ECO:0000256" key="6">
    <source>
        <dbReference type="ARBA" id="ARBA00023242"/>
    </source>
</evidence>
<keyword evidence="9" id="KW-1185">Reference proteome</keyword>
<keyword evidence="4" id="KW-0238">DNA-binding</keyword>
<dbReference type="SMART" id="SM00066">
    <property type="entry name" value="GAL4"/>
    <property type="match status" value="1"/>
</dbReference>
<reference evidence="8 9" key="1">
    <citation type="submission" date="2023-08" db="EMBL/GenBank/DDBJ databases">
        <title>Black Yeasts Isolated from many extreme environments.</title>
        <authorList>
            <person name="Coleine C."/>
            <person name="Stajich J.E."/>
            <person name="Selbmann L."/>
        </authorList>
    </citation>
    <scope>NUCLEOTIDE SEQUENCE [LARGE SCALE GENOMIC DNA]</scope>
    <source>
        <strain evidence="8 9">CCFEE 5792</strain>
    </source>
</reference>
<dbReference type="Pfam" id="PF00172">
    <property type="entry name" value="Zn_clus"/>
    <property type="match status" value="1"/>
</dbReference>